<evidence type="ECO:0000313" key="1">
    <source>
        <dbReference type="EMBL" id="XBY85640.1"/>
    </source>
</evidence>
<sequence length="41" mass="4340">MANDSPLASDVAACCIEDDMSCKFLLLLAAFSTQDCIEVAN</sequence>
<reference evidence="1" key="1">
    <citation type="submission" date="2024-05" db="EMBL/GenBank/DDBJ databases">
        <title>Complete genomes of an iridovirus, and two densoviruses identified in lab reared social spiders in California, USA.</title>
        <authorList>
            <person name="Millerwise S."/>
            <person name="Lund M.C."/>
            <person name="Schmidlin K."/>
            <person name="Kraberger S."/>
            <person name="Harrison J."/>
            <person name="Cease A."/>
            <person name="Pinter-Wollman N."/>
            <person name="Varsani A."/>
        </authorList>
    </citation>
    <scope>NUCLEOTIDE SEQUENCE</scope>
    <source>
        <strain evidence="1">SocP20</strain>
    </source>
</reference>
<accession>A0AAU7YCM0</accession>
<name>A0AAU7YCM0_9VIRU</name>
<dbReference type="EMBL" id="PP847201">
    <property type="protein sequence ID" value="XBY85640.1"/>
    <property type="molecule type" value="Genomic_DNA"/>
</dbReference>
<organism evidence="1">
    <name type="scientific">Iridovirus sp</name>
    <dbReference type="NCBI Taxonomy" id="135728"/>
    <lineage>
        <taxon>Viruses</taxon>
        <taxon>Varidnaviria</taxon>
        <taxon>Bamfordvirae</taxon>
        <taxon>Nucleocytoviricota</taxon>
        <taxon>Megaviricetes</taxon>
        <taxon>Pimascovirales</taxon>
        <taxon>Pimascovirales incertae sedis</taxon>
        <taxon>Iridoviridae</taxon>
        <taxon>Betairidovirinae</taxon>
        <taxon>Iridovirus</taxon>
    </lineage>
</organism>
<proteinExistence type="predicted"/>
<protein>
    <submittedName>
        <fullName evidence="1">Uncharacterized protein</fullName>
    </submittedName>
</protein>